<dbReference type="AlphaFoldDB" id="A0A8H3EMD1"/>
<dbReference type="Proteomes" id="UP000664521">
    <property type="component" value="Unassembled WGS sequence"/>
</dbReference>
<keyword evidence="2" id="KW-1185">Reference proteome</keyword>
<protein>
    <submittedName>
        <fullName evidence="1">Uncharacterized protein</fullName>
    </submittedName>
</protein>
<gene>
    <name evidence="1" type="ORF">HETSPECPRED_008842</name>
</gene>
<evidence type="ECO:0000313" key="2">
    <source>
        <dbReference type="Proteomes" id="UP000664521"/>
    </source>
</evidence>
<comment type="caution">
    <text evidence="1">The sequence shown here is derived from an EMBL/GenBank/DDBJ whole genome shotgun (WGS) entry which is preliminary data.</text>
</comment>
<sequence length="110" mass="12129">MPFSPEMSTVSPREQMSDKLPLLLRYGKLLALAGRNTVDDTGKLQDTPARQSARIAMELTLAEAKAGDCSSMLPYVRQPVKLEHVLQSIPMSLAPMAGFTESPLVRSQKW</sequence>
<proteinExistence type="predicted"/>
<accession>A0A8H3EMD1</accession>
<dbReference type="EMBL" id="CAJPDS010000007">
    <property type="protein sequence ID" value="CAF9909124.1"/>
    <property type="molecule type" value="Genomic_DNA"/>
</dbReference>
<reference evidence="1" key="1">
    <citation type="submission" date="2021-03" db="EMBL/GenBank/DDBJ databases">
        <authorList>
            <person name="Tagirdzhanova G."/>
        </authorList>
    </citation>
    <scope>NUCLEOTIDE SEQUENCE</scope>
</reference>
<organism evidence="1 2">
    <name type="scientific">Heterodermia speciosa</name>
    <dbReference type="NCBI Taxonomy" id="116794"/>
    <lineage>
        <taxon>Eukaryota</taxon>
        <taxon>Fungi</taxon>
        <taxon>Dikarya</taxon>
        <taxon>Ascomycota</taxon>
        <taxon>Pezizomycotina</taxon>
        <taxon>Lecanoromycetes</taxon>
        <taxon>OSLEUM clade</taxon>
        <taxon>Lecanoromycetidae</taxon>
        <taxon>Caliciales</taxon>
        <taxon>Physciaceae</taxon>
        <taxon>Heterodermia</taxon>
    </lineage>
</organism>
<evidence type="ECO:0000313" key="1">
    <source>
        <dbReference type="EMBL" id="CAF9909124.1"/>
    </source>
</evidence>
<name>A0A8H3EMD1_9LECA</name>